<evidence type="ECO:0000313" key="7">
    <source>
        <dbReference type="EMBL" id="BAT71156.1"/>
    </source>
</evidence>
<keyword evidence="5 6" id="KW-0408">Iron</keyword>
<proteinExistence type="inferred from homology"/>
<dbReference type="GO" id="GO:0046872">
    <property type="term" value="F:metal ion binding"/>
    <property type="evidence" value="ECO:0007669"/>
    <property type="project" value="UniProtKB-KW"/>
</dbReference>
<keyword evidence="8" id="KW-1185">Reference proteome</keyword>
<protein>
    <recommendedName>
        <fullName evidence="6">Peptide deformylase</fullName>
        <shortName evidence="6">PDF</shortName>
        <ecNumber evidence="6">3.5.1.88</ecNumber>
    </recommendedName>
    <alternativeName>
        <fullName evidence="6">Polypeptide deformylase</fullName>
    </alternativeName>
</protein>
<dbReference type="STRING" id="1298851.TST_0348"/>
<evidence type="ECO:0000313" key="8">
    <source>
        <dbReference type="Proteomes" id="UP000063234"/>
    </source>
</evidence>
<dbReference type="InterPro" id="IPR023635">
    <property type="entry name" value="Peptide_deformylase"/>
</dbReference>
<evidence type="ECO:0000256" key="4">
    <source>
        <dbReference type="ARBA" id="ARBA00022917"/>
    </source>
</evidence>
<dbReference type="HAMAP" id="MF_00163">
    <property type="entry name" value="Pep_deformylase"/>
    <property type="match status" value="1"/>
</dbReference>
<accession>A0A0S3QS63</accession>
<comment type="function">
    <text evidence="6">Removes the formyl group from the N-terminal Met of newly synthesized proteins. Requires at least a dipeptide for an efficient rate of reaction. N-terminal L-methionine is a prerequisite for activity but the enzyme has broad specificity at other positions.</text>
</comment>
<sequence>MRRRRKVVAVLPIRTFPDEVLKKKAKEIENINGDVAKLAQDMLETMYQAPGIGLAAPQVGESIRLIVFDISHKEEKPDPHILINPVITAFEGEEVMEEGCLSVPGVYAKVRRPAKIEVKGFDIDGNEVVMQVDGLMARVIQHEVDHLDGYLFIDRLSRIRRDMIKKKLLKAKAK</sequence>
<feature type="binding site" evidence="6">
    <location>
        <position position="100"/>
    </location>
    <ligand>
        <name>Fe cation</name>
        <dbReference type="ChEBI" id="CHEBI:24875"/>
    </ligand>
</feature>
<name>A0A0S3QS63_THET7</name>
<dbReference type="InterPro" id="IPR036821">
    <property type="entry name" value="Peptide_deformylase_sf"/>
</dbReference>
<comment type="cofactor">
    <cofactor evidence="6">
        <name>Fe(2+)</name>
        <dbReference type="ChEBI" id="CHEBI:29033"/>
    </cofactor>
    <text evidence="6">Binds 1 Fe(2+) ion.</text>
</comment>
<dbReference type="OrthoDB" id="9784988at2"/>
<dbReference type="CDD" id="cd00487">
    <property type="entry name" value="Pep_deformylase"/>
    <property type="match status" value="1"/>
</dbReference>
<dbReference type="NCBIfam" id="TIGR00079">
    <property type="entry name" value="pept_deformyl"/>
    <property type="match status" value="1"/>
</dbReference>
<dbReference type="Gene3D" id="3.90.45.10">
    <property type="entry name" value="Peptide deformylase"/>
    <property type="match status" value="1"/>
</dbReference>
<feature type="binding site" evidence="6">
    <location>
        <position position="146"/>
    </location>
    <ligand>
        <name>Fe cation</name>
        <dbReference type="ChEBI" id="CHEBI:24875"/>
    </ligand>
</feature>
<feature type="active site" evidence="6">
    <location>
        <position position="143"/>
    </location>
</feature>
<evidence type="ECO:0000256" key="1">
    <source>
        <dbReference type="ARBA" id="ARBA00010759"/>
    </source>
</evidence>
<gene>
    <name evidence="6" type="primary">def</name>
    <name evidence="7" type="ORF">TST_0348</name>
</gene>
<dbReference type="PIRSF" id="PIRSF004749">
    <property type="entry name" value="Pep_def"/>
    <property type="match status" value="1"/>
</dbReference>
<dbReference type="Pfam" id="PF01327">
    <property type="entry name" value="Pep_deformylase"/>
    <property type="match status" value="1"/>
</dbReference>
<keyword evidence="4 6" id="KW-0648">Protein biosynthesis</keyword>
<organism evidence="7 8">
    <name type="scientific">Thermosulfidibacter takaii (strain DSM 17441 / JCM 13301 / NBRC 103674 / ABI70S6)</name>
    <dbReference type="NCBI Taxonomy" id="1298851"/>
    <lineage>
        <taxon>Bacteria</taxon>
        <taxon>Pseudomonadati</taxon>
        <taxon>Thermosulfidibacterota</taxon>
        <taxon>Thermosulfidibacteria</taxon>
        <taxon>Thermosulfidibacterales</taxon>
        <taxon>Thermosulfidibacteraceae</taxon>
    </lineage>
</organism>
<keyword evidence="2 6" id="KW-0479">Metal-binding</keyword>
<dbReference type="GO" id="GO:0042586">
    <property type="term" value="F:peptide deformylase activity"/>
    <property type="evidence" value="ECO:0007669"/>
    <property type="project" value="UniProtKB-UniRule"/>
</dbReference>
<dbReference type="Proteomes" id="UP000063234">
    <property type="component" value="Chromosome"/>
</dbReference>
<dbReference type="AlphaFoldDB" id="A0A0S3QS63"/>
<dbReference type="PRINTS" id="PR01576">
    <property type="entry name" value="PDEFORMYLASE"/>
</dbReference>
<reference evidence="8" key="1">
    <citation type="journal article" date="2018" name="Science">
        <title>A primordial and reversible TCA cycle in a facultatively chemolithoautotrophic thermophile.</title>
        <authorList>
            <person name="Nunoura T."/>
            <person name="Chikaraishi Y."/>
            <person name="Izaki R."/>
            <person name="Suwa T."/>
            <person name="Sato T."/>
            <person name="Harada T."/>
            <person name="Mori K."/>
            <person name="Kato Y."/>
            <person name="Miyazaki M."/>
            <person name="Shimamura S."/>
            <person name="Yanagawa K."/>
            <person name="Shuto A."/>
            <person name="Ohkouchi N."/>
            <person name="Fujita N."/>
            <person name="Takaki Y."/>
            <person name="Atomi H."/>
            <person name="Takai K."/>
        </authorList>
    </citation>
    <scope>NUCLEOTIDE SEQUENCE [LARGE SCALE GENOMIC DNA]</scope>
    <source>
        <strain evidence="8">DSM 17441 / JCM 13301 / NBRC 103674 / ABI70S6</strain>
    </source>
</reference>
<dbReference type="SUPFAM" id="SSF56420">
    <property type="entry name" value="Peptide deformylase"/>
    <property type="match status" value="1"/>
</dbReference>
<evidence type="ECO:0000256" key="2">
    <source>
        <dbReference type="ARBA" id="ARBA00022723"/>
    </source>
</evidence>
<dbReference type="RefSeq" id="WP_144436851.1">
    <property type="nucleotide sequence ID" value="NZ_AP013035.1"/>
</dbReference>
<dbReference type="FunFam" id="3.90.45.10:FF:000005">
    <property type="entry name" value="Peptide deformylase"/>
    <property type="match status" value="1"/>
</dbReference>
<evidence type="ECO:0000256" key="6">
    <source>
        <dbReference type="HAMAP-Rule" id="MF_00163"/>
    </source>
</evidence>
<feature type="binding site" evidence="6">
    <location>
        <position position="142"/>
    </location>
    <ligand>
        <name>Fe cation</name>
        <dbReference type="ChEBI" id="CHEBI:24875"/>
    </ligand>
</feature>
<comment type="similarity">
    <text evidence="1 6">Belongs to the polypeptide deformylase family.</text>
</comment>
<dbReference type="GO" id="GO:0006412">
    <property type="term" value="P:translation"/>
    <property type="evidence" value="ECO:0007669"/>
    <property type="project" value="UniProtKB-UniRule"/>
</dbReference>
<dbReference type="NCBIfam" id="NF001159">
    <property type="entry name" value="PRK00150.1-3"/>
    <property type="match status" value="1"/>
</dbReference>
<dbReference type="PANTHER" id="PTHR10458:SF22">
    <property type="entry name" value="PEPTIDE DEFORMYLASE"/>
    <property type="match status" value="1"/>
</dbReference>
<evidence type="ECO:0000256" key="3">
    <source>
        <dbReference type="ARBA" id="ARBA00022801"/>
    </source>
</evidence>
<dbReference type="PANTHER" id="PTHR10458">
    <property type="entry name" value="PEPTIDE DEFORMYLASE"/>
    <property type="match status" value="1"/>
</dbReference>
<evidence type="ECO:0000256" key="5">
    <source>
        <dbReference type="ARBA" id="ARBA00023004"/>
    </source>
</evidence>
<dbReference type="PATRIC" id="fig|1298851.3.peg.360"/>
<dbReference type="EC" id="3.5.1.88" evidence="6"/>
<comment type="catalytic activity">
    <reaction evidence="6">
        <text>N-terminal N-formyl-L-methionyl-[peptide] + H2O = N-terminal L-methionyl-[peptide] + formate</text>
        <dbReference type="Rhea" id="RHEA:24420"/>
        <dbReference type="Rhea" id="RHEA-COMP:10639"/>
        <dbReference type="Rhea" id="RHEA-COMP:10640"/>
        <dbReference type="ChEBI" id="CHEBI:15377"/>
        <dbReference type="ChEBI" id="CHEBI:15740"/>
        <dbReference type="ChEBI" id="CHEBI:49298"/>
        <dbReference type="ChEBI" id="CHEBI:64731"/>
        <dbReference type="EC" id="3.5.1.88"/>
    </reaction>
</comment>
<keyword evidence="3 6" id="KW-0378">Hydrolase</keyword>
<dbReference type="KEGG" id="ttk:TST_0348"/>
<dbReference type="EMBL" id="AP013035">
    <property type="protein sequence ID" value="BAT71156.1"/>
    <property type="molecule type" value="Genomic_DNA"/>
</dbReference>